<protein>
    <submittedName>
        <fullName evidence="1">Uncharacterized protein</fullName>
    </submittedName>
</protein>
<gene>
    <name evidence="1" type="ORF">IAC47_03935</name>
</gene>
<evidence type="ECO:0000313" key="1">
    <source>
        <dbReference type="EMBL" id="HIW87406.1"/>
    </source>
</evidence>
<evidence type="ECO:0000313" key="2">
    <source>
        <dbReference type="Proteomes" id="UP000824267"/>
    </source>
</evidence>
<dbReference type="Proteomes" id="UP000824267">
    <property type="component" value="Unassembled WGS sequence"/>
</dbReference>
<sequence length="200" mass="23277">MKIQAEDFWKFFQQNSDTLMDIDSLEEKQADELLEKTDKVLKQYSEGIDFELGDLTTKGRTLTFTAHGDTDYFDDLISLCENAPILDFWDITAFKPAKGNNAAISHGKYRLKTADMWFRPMENPQDTEHIGLQIGWKRFEKEDEDLLVAVYSLLEALLGEYDCATLLDYFELNPLPEKPQESDWIPLKELPQYAEWFLNS</sequence>
<accession>A0A9D1UI30</accession>
<proteinExistence type="predicted"/>
<comment type="caution">
    <text evidence="1">The sequence shown here is derived from an EMBL/GenBank/DDBJ whole genome shotgun (WGS) entry which is preliminary data.</text>
</comment>
<name>A0A9D1UI30_9BACT</name>
<reference evidence="1" key="2">
    <citation type="submission" date="2021-04" db="EMBL/GenBank/DDBJ databases">
        <authorList>
            <person name="Gilroy R."/>
        </authorList>
    </citation>
    <scope>NUCLEOTIDE SEQUENCE</scope>
    <source>
        <strain evidence="1">Gambia16-930</strain>
    </source>
</reference>
<organism evidence="1 2">
    <name type="scientific">Candidatus Onthomorpha intestinigallinarum</name>
    <dbReference type="NCBI Taxonomy" id="2840880"/>
    <lineage>
        <taxon>Bacteria</taxon>
        <taxon>Pseudomonadati</taxon>
        <taxon>Bacteroidota</taxon>
        <taxon>Bacteroidia</taxon>
        <taxon>Bacteroidales</taxon>
        <taxon>Candidatus Onthomorpha</taxon>
    </lineage>
</organism>
<dbReference type="EMBL" id="DXGG01000130">
    <property type="protein sequence ID" value="HIW87406.1"/>
    <property type="molecule type" value="Genomic_DNA"/>
</dbReference>
<reference evidence="1" key="1">
    <citation type="journal article" date="2021" name="PeerJ">
        <title>Extensive microbial diversity within the chicken gut microbiome revealed by metagenomics and culture.</title>
        <authorList>
            <person name="Gilroy R."/>
            <person name="Ravi A."/>
            <person name="Getino M."/>
            <person name="Pursley I."/>
            <person name="Horton D.L."/>
            <person name="Alikhan N.F."/>
            <person name="Baker D."/>
            <person name="Gharbi K."/>
            <person name="Hall N."/>
            <person name="Watson M."/>
            <person name="Adriaenssens E.M."/>
            <person name="Foster-Nyarko E."/>
            <person name="Jarju S."/>
            <person name="Secka A."/>
            <person name="Antonio M."/>
            <person name="Oren A."/>
            <person name="Chaudhuri R.R."/>
            <person name="La Ragione R."/>
            <person name="Hildebrand F."/>
            <person name="Pallen M.J."/>
        </authorList>
    </citation>
    <scope>NUCLEOTIDE SEQUENCE</scope>
    <source>
        <strain evidence="1">Gambia16-930</strain>
    </source>
</reference>
<dbReference type="AlphaFoldDB" id="A0A9D1UI30"/>